<evidence type="ECO:0000313" key="11">
    <source>
        <dbReference type="Proteomes" id="UP001412067"/>
    </source>
</evidence>
<accession>A0ABR2M5V1</accession>
<dbReference type="SMART" id="SM00184">
    <property type="entry name" value="RING"/>
    <property type="match status" value="1"/>
</dbReference>
<evidence type="ECO:0000256" key="8">
    <source>
        <dbReference type="PROSITE-ProRule" id="PRU00175"/>
    </source>
</evidence>
<keyword evidence="3" id="KW-0808">Transferase</keyword>
<keyword evidence="7" id="KW-0862">Zinc</keyword>
<dbReference type="InterPro" id="IPR001841">
    <property type="entry name" value="Znf_RING"/>
</dbReference>
<dbReference type="Pfam" id="PF13639">
    <property type="entry name" value="zf-RING_2"/>
    <property type="match status" value="1"/>
</dbReference>
<organism evidence="10 11">
    <name type="scientific">Platanthera guangdongensis</name>
    <dbReference type="NCBI Taxonomy" id="2320717"/>
    <lineage>
        <taxon>Eukaryota</taxon>
        <taxon>Viridiplantae</taxon>
        <taxon>Streptophyta</taxon>
        <taxon>Embryophyta</taxon>
        <taxon>Tracheophyta</taxon>
        <taxon>Spermatophyta</taxon>
        <taxon>Magnoliopsida</taxon>
        <taxon>Liliopsida</taxon>
        <taxon>Asparagales</taxon>
        <taxon>Orchidaceae</taxon>
        <taxon>Orchidoideae</taxon>
        <taxon>Orchideae</taxon>
        <taxon>Orchidinae</taxon>
        <taxon>Platanthera</taxon>
    </lineage>
</organism>
<reference evidence="10 11" key="1">
    <citation type="journal article" date="2022" name="Nat. Plants">
        <title>Genomes of leafy and leafless Platanthera orchids illuminate the evolution of mycoheterotrophy.</title>
        <authorList>
            <person name="Li M.H."/>
            <person name="Liu K.W."/>
            <person name="Li Z."/>
            <person name="Lu H.C."/>
            <person name="Ye Q.L."/>
            <person name="Zhang D."/>
            <person name="Wang J.Y."/>
            <person name="Li Y.F."/>
            <person name="Zhong Z.M."/>
            <person name="Liu X."/>
            <person name="Yu X."/>
            <person name="Liu D.K."/>
            <person name="Tu X.D."/>
            <person name="Liu B."/>
            <person name="Hao Y."/>
            <person name="Liao X.Y."/>
            <person name="Jiang Y.T."/>
            <person name="Sun W.H."/>
            <person name="Chen J."/>
            <person name="Chen Y.Q."/>
            <person name="Ai Y."/>
            <person name="Zhai J.W."/>
            <person name="Wu S.S."/>
            <person name="Zhou Z."/>
            <person name="Hsiao Y.Y."/>
            <person name="Wu W.L."/>
            <person name="Chen Y.Y."/>
            <person name="Lin Y.F."/>
            <person name="Hsu J.L."/>
            <person name="Li C.Y."/>
            <person name="Wang Z.W."/>
            <person name="Zhao X."/>
            <person name="Zhong W.Y."/>
            <person name="Ma X.K."/>
            <person name="Ma L."/>
            <person name="Huang J."/>
            <person name="Chen G.Z."/>
            <person name="Huang M.Z."/>
            <person name="Huang L."/>
            <person name="Peng D.H."/>
            <person name="Luo Y.B."/>
            <person name="Zou S.Q."/>
            <person name="Chen S.P."/>
            <person name="Lan S."/>
            <person name="Tsai W.C."/>
            <person name="Van de Peer Y."/>
            <person name="Liu Z.J."/>
        </authorList>
    </citation>
    <scope>NUCLEOTIDE SEQUENCE [LARGE SCALE GENOMIC DNA]</scope>
    <source>
        <strain evidence="10">Lor288</strain>
    </source>
</reference>
<evidence type="ECO:0000256" key="2">
    <source>
        <dbReference type="ARBA" id="ARBA00012483"/>
    </source>
</evidence>
<evidence type="ECO:0000259" key="9">
    <source>
        <dbReference type="PROSITE" id="PS50089"/>
    </source>
</evidence>
<name>A0ABR2M5V1_9ASPA</name>
<evidence type="ECO:0000256" key="4">
    <source>
        <dbReference type="ARBA" id="ARBA00022723"/>
    </source>
</evidence>
<dbReference type="InterPro" id="IPR013083">
    <property type="entry name" value="Znf_RING/FYVE/PHD"/>
</dbReference>
<dbReference type="PROSITE" id="PS50089">
    <property type="entry name" value="ZF_RING_2"/>
    <property type="match status" value="1"/>
</dbReference>
<comment type="catalytic activity">
    <reaction evidence="1">
        <text>S-ubiquitinyl-[E2 ubiquitin-conjugating enzyme]-L-cysteine + [acceptor protein]-L-lysine = [E2 ubiquitin-conjugating enzyme]-L-cysteine + N(6)-ubiquitinyl-[acceptor protein]-L-lysine.</text>
        <dbReference type="EC" id="2.3.2.27"/>
    </reaction>
</comment>
<dbReference type="EMBL" id="JBBWWR010000012">
    <property type="protein sequence ID" value="KAK8959205.1"/>
    <property type="molecule type" value="Genomic_DNA"/>
</dbReference>
<protein>
    <recommendedName>
        <fullName evidence="2">RING-type E3 ubiquitin transferase</fullName>
        <ecNumber evidence="2">2.3.2.27</ecNumber>
    </recommendedName>
</protein>
<evidence type="ECO:0000313" key="10">
    <source>
        <dbReference type="EMBL" id="KAK8959205.1"/>
    </source>
</evidence>
<keyword evidence="4" id="KW-0479">Metal-binding</keyword>
<comment type="caution">
    <text evidence="10">The sequence shown here is derived from an EMBL/GenBank/DDBJ whole genome shotgun (WGS) entry which is preliminary data.</text>
</comment>
<proteinExistence type="predicted"/>
<dbReference type="PANTHER" id="PTHR22937:SF65">
    <property type="entry name" value="E3 UBIQUITIN-PROTEIN LIGASE ARK2C"/>
    <property type="match status" value="1"/>
</dbReference>
<gene>
    <name evidence="10" type="primary">ATL65</name>
    <name evidence="10" type="ORF">KSP40_PGU012202</name>
</gene>
<dbReference type="InterPro" id="IPR045191">
    <property type="entry name" value="MBR1/2-like"/>
</dbReference>
<evidence type="ECO:0000256" key="7">
    <source>
        <dbReference type="ARBA" id="ARBA00022833"/>
    </source>
</evidence>
<keyword evidence="5 8" id="KW-0863">Zinc-finger</keyword>
<feature type="domain" description="RING-type" evidence="9">
    <location>
        <begin position="531"/>
        <end position="572"/>
    </location>
</feature>
<dbReference type="Proteomes" id="UP001412067">
    <property type="component" value="Unassembled WGS sequence"/>
</dbReference>
<sequence>MGKTQRFLERFLFSAADFLRPLVKSFLGAKIVASKSLLISMGQRSTLCTRQMFDLDIESSESCFHPDHNFFTGNTSDYANRNSHPALSGPGNSVDLFHQFRDYRERVMMYGNQSSNIQNYHAIQNPGFGAIGPLKFSNSNMLLAPTGRNFPEHLPATMNQPDNQINMDDFAHHIQLVDSNRMPCKQKDSELIPGIYYNLNETASSSSSTSHHSVNSGVPMWGPCYESGPCIMDRTAFTTQEYGGSASIPVVEGSQRSVRNRSVSGVAQQESMVPPPQNCLLPGSYMTYPFQISSSAWVSQFGNENNIGDGGFTWNYNNTLRFLHGRSLNSGPLHQANANLHGYTRNSPSPNSAMLFYPPSTPTFHPPPIHNVQVHGYSHPPQMPTPYQHPVNNLRSINSNLSGDGMDAGSTFPHFPTGVDQIYRPRHPPQSSQQLIRGSLRLLSAEDAVMMDLPVFYGVENNADQHEDMRLDIDDMSYEELLALEEQIGVVKTGLSEEFIINNLKISTHVPQGTVLSLEPSSRSSMENETCSICQVEYEEDEIIGTLDCGHAYHGECVKQWLLIKNLCPICKTSALATMDRR</sequence>
<keyword evidence="6" id="KW-0833">Ubl conjugation pathway</keyword>
<evidence type="ECO:0000256" key="5">
    <source>
        <dbReference type="ARBA" id="ARBA00022771"/>
    </source>
</evidence>
<keyword evidence="11" id="KW-1185">Reference proteome</keyword>
<dbReference type="PANTHER" id="PTHR22937">
    <property type="entry name" value="E3 UBIQUITIN-PROTEIN LIGASE RNF165"/>
    <property type="match status" value="1"/>
</dbReference>
<evidence type="ECO:0000256" key="1">
    <source>
        <dbReference type="ARBA" id="ARBA00000900"/>
    </source>
</evidence>
<evidence type="ECO:0000256" key="6">
    <source>
        <dbReference type="ARBA" id="ARBA00022786"/>
    </source>
</evidence>
<dbReference type="EC" id="2.3.2.27" evidence="2"/>
<dbReference type="SUPFAM" id="SSF57850">
    <property type="entry name" value="RING/U-box"/>
    <property type="match status" value="1"/>
</dbReference>
<evidence type="ECO:0000256" key="3">
    <source>
        <dbReference type="ARBA" id="ARBA00022679"/>
    </source>
</evidence>
<dbReference type="Gene3D" id="3.30.40.10">
    <property type="entry name" value="Zinc/RING finger domain, C3HC4 (zinc finger)"/>
    <property type="match status" value="1"/>
</dbReference>